<evidence type="ECO:0000313" key="2">
    <source>
        <dbReference type="WBParaSite" id="PDA_v2.g27968.t1"/>
    </source>
</evidence>
<evidence type="ECO:0000313" key="1">
    <source>
        <dbReference type="Proteomes" id="UP000887578"/>
    </source>
</evidence>
<dbReference type="Proteomes" id="UP000887578">
    <property type="component" value="Unplaced"/>
</dbReference>
<proteinExistence type="predicted"/>
<protein>
    <submittedName>
        <fullName evidence="2">CUB domain-containing protein</fullName>
    </submittedName>
</protein>
<accession>A0A914Q901</accession>
<organism evidence="1 2">
    <name type="scientific">Panagrolaimus davidi</name>
    <dbReference type="NCBI Taxonomy" id="227884"/>
    <lineage>
        <taxon>Eukaryota</taxon>
        <taxon>Metazoa</taxon>
        <taxon>Ecdysozoa</taxon>
        <taxon>Nematoda</taxon>
        <taxon>Chromadorea</taxon>
        <taxon>Rhabditida</taxon>
        <taxon>Tylenchina</taxon>
        <taxon>Panagrolaimomorpha</taxon>
        <taxon>Panagrolaimoidea</taxon>
        <taxon>Panagrolaimidae</taxon>
        <taxon>Panagrolaimus</taxon>
    </lineage>
</organism>
<sequence length="483" mass="55510">MVNGRGFSEHVEIRSWASHDQYLPWNTKSEILLFKSHFSHDWTAFEGAVLAYNVSLLNSCPFENETIYIEEGKIVPITTTYDLYGPPKNCTFIFSINKETQLLKIVVRTVYVEKNQYYETTHGKGMQKMYNIKFRETPPSVAYLKSNNNGIVTFHLPVGHFLALASVVKKDVTYAKNECKTTLNGNVTNVFNLDYEIGYAPYEICEYIITVENDSEVLLKPDKLYIEQHADELLLEESSGNKTYINNLHQVFMLSKDASQTVIRFKSDGNIQQPGFILHLKTVGKYFESFEKKFYNVVLIECKCGESNIIVPCEGKMTILPAINSEYYCSNMQCNYTISMEQSCDRTYFKLDIHARLNGNDRLKLFVKDTFKESIFTNGARTFLSNARISLTFVSQNSKAVRPAGHWKIYAFTTEPPWSKKTWFLNSTSSAQAFWLDDLSEKREYTICGTNDEVLEMFVAGKTSLLSYYNLFDSNKMDNFVSS</sequence>
<dbReference type="Gene3D" id="2.60.120.290">
    <property type="entry name" value="Spermadhesin, CUB domain"/>
    <property type="match status" value="1"/>
</dbReference>
<dbReference type="AlphaFoldDB" id="A0A914Q901"/>
<dbReference type="WBParaSite" id="PDA_v2.g27968.t1">
    <property type="protein sequence ID" value="PDA_v2.g27968.t1"/>
    <property type="gene ID" value="PDA_v2.g27968"/>
</dbReference>
<name>A0A914Q901_9BILA</name>
<reference evidence="2" key="1">
    <citation type="submission" date="2022-11" db="UniProtKB">
        <authorList>
            <consortium name="WormBaseParasite"/>
        </authorList>
    </citation>
    <scope>IDENTIFICATION</scope>
</reference>
<dbReference type="InterPro" id="IPR035914">
    <property type="entry name" value="Sperma_CUB_dom_sf"/>
</dbReference>
<dbReference type="SUPFAM" id="SSF49854">
    <property type="entry name" value="Spermadhesin, CUB domain"/>
    <property type="match status" value="1"/>
</dbReference>
<keyword evidence="1" id="KW-1185">Reference proteome</keyword>